<dbReference type="Gene3D" id="3.90.1210.10">
    <property type="entry name" value="Antifreeze-like/N-acetylneuraminic acid synthase C-terminal domain"/>
    <property type="match status" value="1"/>
</dbReference>
<protein>
    <submittedName>
        <fullName evidence="2">N-acetylneuraminate synthase</fullName>
        <ecNumber evidence="2">2.5.1.56</ecNumber>
    </submittedName>
</protein>
<dbReference type="PROSITE" id="PS50844">
    <property type="entry name" value="AFP_LIKE"/>
    <property type="match status" value="1"/>
</dbReference>
<dbReference type="EMBL" id="UOGK01000088">
    <property type="protein sequence ID" value="VAX36954.1"/>
    <property type="molecule type" value="Genomic_DNA"/>
</dbReference>
<dbReference type="EC" id="2.5.1.56" evidence="2"/>
<name>A0A3B1DLK9_9ZZZZ</name>
<dbReference type="InterPro" id="IPR013785">
    <property type="entry name" value="Aldolase_TIM"/>
</dbReference>
<accession>A0A3B1DLK9</accession>
<dbReference type="Pfam" id="PF08666">
    <property type="entry name" value="SAF"/>
    <property type="match status" value="1"/>
</dbReference>
<dbReference type="PANTHER" id="PTHR42966:SF1">
    <property type="entry name" value="SIALIC ACID SYNTHASE"/>
    <property type="match status" value="1"/>
</dbReference>
<dbReference type="InterPro" id="IPR013974">
    <property type="entry name" value="SAF"/>
</dbReference>
<dbReference type="Gene3D" id="3.20.20.70">
    <property type="entry name" value="Aldolase class I"/>
    <property type="match status" value="1"/>
</dbReference>
<reference evidence="2" key="1">
    <citation type="submission" date="2018-06" db="EMBL/GenBank/DDBJ databases">
        <authorList>
            <person name="Zhirakovskaya E."/>
        </authorList>
    </citation>
    <scope>NUCLEOTIDE SEQUENCE</scope>
</reference>
<dbReference type="Pfam" id="PF03102">
    <property type="entry name" value="NeuB"/>
    <property type="match status" value="1"/>
</dbReference>
<organism evidence="2">
    <name type="scientific">hydrothermal vent metagenome</name>
    <dbReference type="NCBI Taxonomy" id="652676"/>
    <lineage>
        <taxon>unclassified sequences</taxon>
        <taxon>metagenomes</taxon>
        <taxon>ecological metagenomes</taxon>
    </lineage>
</organism>
<dbReference type="SMART" id="SM00858">
    <property type="entry name" value="SAF"/>
    <property type="match status" value="1"/>
</dbReference>
<dbReference type="InterPro" id="IPR051690">
    <property type="entry name" value="PseI-like"/>
</dbReference>
<evidence type="ECO:0000259" key="1">
    <source>
        <dbReference type="PROSITE" id="PS50844"/>
    </source>
</evidence>
<evidence type="ECO:0000313" key="2">
    <source>
        <dbReference type="EMBL" id="VAX36954.1"/>
    </source>
</evidence>
<dbReference type="CDD" id="cd11615">
    <property type="entry name" value="SAF_NeuB_like"/>
    <property type="match status" value="1"/>
</dbReference>
<dbReference type="InterPro" id="IPR036732">
    <property type="entry name" value="AFP_Neu5c_C_sf"/>
</dbReference>
<dbReference type="InterPro" id="IPR057736">
    <property type="entry name" value="SAF_PseI/NeuA/NeuB"/>
</dbReference>
<proteinExistence type="predicted"/>
<keyword evidence="2" id="KW-0808">Transferase</keyword>
<dbReference type="GO" id="GO:0047444">
    <property type="term" value="F:N-acylneuraminate-9-phosphate synthase activity"/>
    <property type="evidence" value="ECO:0007669"/>
    <property type="project" value="TreeGrafter"/>
</dbReference>
<gene>
    <name evidence="2" type="ORF">MNBD_PLANCTO03-2427</name>
</gene>
<feature type="non-terminal residue" evidence="2">
    <location>
        <position position="1"/>
    </location>
</feature>
<sequence length="293" mass="31316">TDLLMSKAAKLAAYQRQAGETDPIEMLSRLELSIEEMGEVVERAHDRGLHAIVTVFSVELIAQAESLAWDAYKSASPDLINRPLLEAMAATGKPLIVSTGASTIDEVVRAVGWLEESRDRLALLQCVSSYPAPEPALDGIGALGRATGLPVGYSDHTRAIETGRDAAALGAIILERHLTYDTCAPGPDHAASFEPAQFARYVTLAHAAQPSCSRSPGGKAVLDCERDVRRVSRQSLTARVTLPAGHTLARTDLTIKRPGTGIEPWRLEETIGCTLARDVEADVSLVEADLTTG</sequence>
<dbReference type="GO" id="GO:0050462">
    <property type="term" value="F:N-acetylneuraminate synthase activity"/>
    <property type="evidence" value="ECO:0007669"/>
    <property type="project" value="UniProtKB-EC"/>
</dbReference>
<dbReference type="InterPro" id="IPR006190">
    <property type="entry name" value="SAF_AFP_Neu5Ac"/>
</dbReference>
<dbReference type="GO" id="GO:0016051">
    <property type="term" value="P:carbohydrate biosynthetic process"/>
    <property type="evidence" value="ECO:0007669"/>
    <property type="project" value="InterPro"/>
</dbReference>
<feature type="domain" description="AFP-like" evidence="1">
    <location>
        <begin position="235"/>
        <end position="293"/>
    </location>
</feature>
<dbReference type="SUPFAM" id="SSF51569">
    <property type="entry name" value="Aldolase"/>
    <property type="match status" value="1"/>
</dbReference>
<dbReference type="InterPro" id="IPR013132">
    <property type="entry name" value="PseI/NeuA/B-like_N"/>
</dbReference>
<dbReference type="PANTHER" id="PTHR42966">
    <property type="entry name" value="N-ACETYLNEURAMINATE SYNTHASE"/>
    <property type="match status" value="1"/>
</dbReference>
<dbReference type="AlphaFoldDB" id="A0A3B1DLK9"/>
<dbReference type="SUPFAM" id="SSF51269">
    <property type="entry name" value="AFP III-like domain"/>
    <property type="match status" value="1"/>
</dbReference>